<dbReference type="InterPro" id="IPR029068">
    <property type="entry name" value="Glyas_Bleomycin-R_OHBP_Dase"/>
</dbReference>
<comment type="similarity">
    <text evidence="1">Belongs to the 4HPPD family.</text>
</comment>
<keyword evidence="3" id="KW-0677">Repeat</keyword>
<dbReference type="PANTHER" id="PTHR11959:SF1">
    <property type="entry name" value="4-HYDROXYPHENYLPYRUVATE DIOXYGENASE"/>
    <property type="match status" value="1"/>
</dbReference>
<dbReference type="InterPro" id="IPR004360">
    <property type="entry name" value="Glyas_Fos-R_dOase_dom"/>
</dbReference>
<comment type="caution">
    <text evidence="8">The sequence shown here is derived from an EMBL/GenBank/DDBJ whole genome shotgun (WGS) entry which is preliminary data.</text>
</comment>
<evidence type="ECO:0000256" key="1">
    <source>
        <dbReference type="ARBA" id="ARBA00005877"/>
    </source>
</evidence>
<feature type="domain" description="VOC" evidence="7">
    <location>
        <begin position="34"/>
        <end position="160"/>
    </location>
</feature>
<evidence type="ECO:0000256" key="6">
    <source>
        <dbReference type="SAM" id="MobiDB-lite"/>
    </source>
</evidence>
<proteinExistence type="inferred from homology"/>
<dbReference type="PANTHER" id="PTHR11959">
    <property type="entry name" value="4-HYDROXYPHENYLPYRUVATE DIOXYGENASE"/>
    <property type="match status" value="1"/>
</dbReference>
<feature type="binding site" evidence="5">
    <location>
        <position position="192"/>
    </location>
    <ligand>
        <name>Fe cation</name>
        <dbReference type="ChEBI" id="CHEBI:24875"/>
    </ligand>
</feature>
<dbReference type="CDD" id="cd07250">
    <property type="entry name" value="HPPD_C_like"/>
    <property type="match status" value="1"/>
</dbReference>
<evidence type="ECO:0000256" key="2">
    <source>
        <dbReference type="ARBA" id="ARBA00022723"/>
    </source>
</evidence>
<protein>
    <submittedName>
        <fullName evidence="8">4-hydroxymandelate synthase</fullName>
    </submittedName>
</protein>
<dbReference type="InterPro" id="IPR005956">
    <property type="entry name" value="4OHPhenylPyrv_dOase"/>
</dbReference>
<dbReference type="PROSITE" id="PS51819">
    <property type="entry name" value="VOC"/>
    <property type="match status" value="2"/>
</dbReference>
<dbReference type="Pfam" id="PF00903">
    <property type="entry name" value="Glyoxalase"/>
    <property type="match status" value="1"/>
</dbReference>
<dbReference type="Proteomes" id="UP000320239">
    <property type="component" value="Unassembled WGS sequence"/>
</dbReference>
<feature type="binding site" evidence="5">
    <location>
        <position position="273"/>
    </location>
    <ligand>
        <name>Fe cation</name>
        <dbReference type="ChEBI" id="CHEBI:24875"/>
    </ligand>
</feature>
<accession>A0A561VIF4</accession>
<comment type="cofactor">
    <cofactor evidence="5">
        <name>Fe cation</name>
        <dbReference type="ChEBI" id="CHEBI:24875"/>
    </cofactor>
    <text evidence="5">Binds 1 Fe cation per subunit.</text>
</comment>
<dbReference type="InterPro" id="IPR041736">
    <property type="entry name" value="4OHPhenylPyrv_dOase_N"/>
</dbReference>
<feature type="region of interest" description="Disordered" evidence="6">
    <location>
        <begin position="1"/>
        <end position="30"/>
    </location>
</feature>
<dbReference type="AlphaFoldDB" id="A0A561VIF4"/>
<reference evidence="8 9" key="1">
    <citation type="submission" date="2019-06" db="EMBL/GenBank/DDBJ databases">
        <title>Sequencing the genomes of 1000 actinobacteria strains.</title>
        <authorList>
            <person name="Klenk H.-P."/>
        </authorList>
    </citation>
    <scope>NUCLEOTIDE SEQUENCE [LARGE SCALE GENOMIC DNA]</scope>
    <source>
        <strain evidence="8 9">DSM 43866</strain>
    </source>
</reference>
<evidence type="ECO:0000313" key="8">
    <source>
        <dbReference type="EMBL" id="TWG11364.1"/>
    </source>
</evidence>
<dbReference type="InterPro" id="IPR041735">
    <property type="entry name" value="4OHPhenylPyrv_dOase_C"/>
</dbReference>
<evidence type="ECO:0000259" key="7">
    <source>
        <dbReference type="PROSITE" id="PS51819"/>
    </source>
</evidence>
<dbReference type="SUPFAM" id="SSF54593">
    <property type="entry name" value="Glyoxalase/Bleomycin resistance protein/Dihydroxybiphenyl dioxygenase"/>
    <property type="match status" value="1"/>
</dbReference>
<dbReference type="EMBL" id="VIWY01000006">
    <property type="protein sequence ID" value="TWG11364.1"/>
    <property type="molecule type" value="Genomic_DNA"/>
</dbReference>
<dbReference type="NCBIfam" id="TIGR01263">
    <property type="entry name" value="4HPPD"/>
    <property type="match status" value="1"/>
</dbReference>
<dbReference type="GO" id="GO:0003868">
    <property type="term" value="F:4-hydroxyphenylpyruvate dioxygenase activity"/>
    <property type="evidence" value="ECO:0007669"/>
    <property type="project" value="InterPro"/>
</dbReference>
<dbReference type="Gene3D" id="3.10.180.10">
    <property type="entry name" value="2,3-Dihydroxybiphenyl 1,2-Dioxygenase, domain 1"/>
    <property type="match status" value="2"/>
</dbReference>
<evidence type="ECO:0000313" key="9">
    <source>
        <dbReference type="Proteomes" id="UP000320239"/>
    </source>
</evidence>
<name>A0A561VIF4_ACTTI</name>
<organism evidence="8 9">
    <name type="scientific">Actinoplanes teichomyceticus</name>
    <dbReference type="NCBI Taxonomy" id="1867"/>
    <lineage>
        <taxon>Bacteria</taxon>
        <taxon>Bacillati</taxon>
        <taxon>Actinomycetota</taxon>
        <taxon>Actinomycetes</taxon>
        <taxon>Micromonosporales</taxon>
        <taxon>Micromonosporaceae</taxon>
        <taxon>Actinoplanes</taxon>
    </lineage>
</organism>
<sequence>MAPANGPDWDSNTGDNVNTDESIAMPAGRHGDSNLHHVEFYVADAEAVAADLAAGYGFQRVGAADLPGGCRSVAIRNGRATLILTSATDDAHPVARYVEAHGDGVASIALRVGDATAARRDAVDRGARPAVTATHLAHAPGCVITEIHTFGDVTQRFVELPAEAEEGAIPWLRATAPATPTPTGVQLHEIDHIAICLPGGDLARTVAFYESALGYPVVFEERTEVGGQVMNSKVVKEPGGALTLVLVEPGHLSGEPGQVEKFVKANGGAGVQHLAFATADIVRTVDQLRGNGIAFLTTPAAYYELTHERLASGRHAIEDLRRLHILADVDQSGKLFQIFARSTAPRGTYFMEIIERDGATTFGSGNIRALYDAVEMGQRGQDR</sequence>
<gene>
    <name evidence="8" type="ORF">FHX34_10694</name>
</gene>
<evidence type="ECO:0000256" key="4">
    <source>
        <dbReference type="ARBA" id="ARBA00023004"/>
    </source>
</evidence>
<feature type="compositionally biased region" description="Polar residues" evidence="6">
    <location>
        <begin position="10"/>
        <end position="21"/>
    </location>
</feature>
<dbReference type="InterPro" id="IPR037523">
    <property type="entry name" value="VOC_core"/>
</dbReference>
<keyword evidence="9" id="KW-1185">Reference proteome</keyword>
<feature type="binding site" evidence="5">
    <location>
        <position position="352"/>
    </location>
    <ligand>
        <name>Fe cation</name>
        <dbReference type="ChEBI" id="CHEBI:24875"/>
    </ligand>
</feature>
<dbReference type="PIRSF" id="PIRSF009283">
    <property type="entry name" value="HPP_dOase"/>
    <property type="match status" value="1"/>
</dbReference>
<dbReference type="GO" id="GO:0046872">
    <property type="term" value="F:metal ion binding"/>
    <property type="evidence" value="ECO:0007669"/>
    <property type="project" value="UniProtKB-KW"/>
</dbReference>
<feature type="domain" description="VOC" evidence="7">
    <location>
        <begin position="189"/>
        <end position="341"/>
    </location>
</feature>
<evidence type="ECO:0000256" key="3">
    <source>
        <dbReference type="ARBA" id="ARBA00022737"/>
    </source>
</evidence>
<evidence type="ECO:0000256" key="5">
    <source>
        <dbReference type="PIRSR" id="PIRSR009283-1"/>
    </source>
</evidence>
<dbReference type="GO" id="GO:0006572">
    <property type="term" value="P:L-tyrosine catabolic process"/>
    <property type="evidence" value="ECO:0007669"/>
    <property type="project" value="TreeGrafter"/>
</dbReference>
<keyword evidence="2 5" id="KW-0479">Metal-binding</keyword>
<dbReference type="CDD" id="cd08342">
    <property type="entry name" value="HPPD_N_like"/>
    <property type="match status" value="1"/>
</dbReference>
<keyword evidence="4 5" id="KW-0408">Iron</keyword>